<evidence type="ECO:0000256" key="4">
    <source>
        <dbReference type="ARBA" id="ARBA00022759"/>
    </source>
</evidence>
<keyword evidence="1" id="KW-0808">Transferase</keyword>
<dbReference type="Gene3D" id="3.30.70.270">
    <property type="match status" value="1"/>
</dbReference>
<dbReference type="Pfam" id="PF17917">
    <property type="entry name" value="RT_RNaseH"/>
    <property type="match status" value="1"/>
</dbReference>
<evidence type="ECO:0000259" key="7">
    <source>
        <dbReference type="Pfam" id="PF17917"/>
    </source>
</evidence>
<dbReference type="InterPro" id="IPR041373">
    <property type="entry name" value="RT_RNaseH"/>
</dbReference>
<keyword evidence="3" id="KW-0540">Nuclease</keyword>
<feature type="domain" description="Reverse transcriptase RNase H-like" evidence="7">
    <location>
        <begin position="85"/>
        <end position="182"/>
    </location>
</feature>
<keyword evidence="2" id="KW-0548">Nucleotidyltransferase</keyword>
<proteinExistence type="predicted"/>
<dbReference type="SUPFAM" id="SSF56672">
    <property type="entry name" value="DNA/RNA polymerases"/>
    <property type="match status" value="1"/>
</dbReference>
<evidence type="ECO:0000256" key="2">
    <source>
        <dbReference type="ARBA" id="ARBA00022695"/>
    </source>
</evidence>
<keyword evidence="9" id="KW-1185">Reference proteome</keyword>
<dbReference type="CDD" id="cd09274">
    <property type="entry name" value="RNase_HI_RT_Ty3"/>
    <property type="match status" value="1"/>
</dbReference>
<evidence type="ECO:0000313" key="9">
    <source>
        <dbReference type="Proteomes" id="UP001396334"/>
    </source>
</evidence>
<gene>
    <name evidence="8" type="ORF">V6N11_082049</name>
</gene>
<dbReference type="EMBL" id="JBBPBN010000038">
    <property type="protein sequence ID" value="KAK8999911.1"/>
    <property type="molecule type" value="Genomic_DNA"/>
</dbReference>
<keyword evidence="6" id="KW-0695">RNA-directed DNA polymerase</keyword>
<name>A0ABR2QGW0_9ROSI</name>
<keyword evidence="5" id="KW-0378">Hydrolase</keyword>
<reference evidence="8 9" key="1">
    <citation type="journal article" date="2024" name="G3 (Bethesda)">
        <title>Genome assembly of Hibiscus sabdariffa L. provides insights into metabolisms of medicinal natural products.</title>
        <authorList>
            <person name="Kim T."/>
        </authorList>
    </citation>
    <scope>NUCLEOTIDE SEQUENCE [LARGE SCALE GENOMIC DNA]</scope>
    <source>
        <strain evidence="8">TK-2024</strain>
        <tissue evidence="8">Old leaves</tissue>
    </source>
</reference>
<evidence type="ECO:0000256" key="5">
    <source>
        <dbReference type="ARBA" id="ARBA00022801"/>
    </source>
</evidence>
<evidence type="ECO:0000256" key="1">
    <source>
        <dbReference type="ARBA" id="ARBA00022679"/>
    </source>
</evidence>
<organism evidence="8 9">
    <name type="scientific">Hibiscus sabdariffa</name>
    <name type="common">roselle</name>
    <dbReference type="NCBI Taxonomy" id="183260"/>
    <lineage>
        <taxon>Eukaryota</taxon>
        <taxon>Viridiplantae</taxon>
        <taxon>Streptophyta</taxon>
        <taxon>Embryophyta</taxon>
        <taxon>Tracheophyta</taxon>
        <taxon>Spermatophyta</taxon>
        <taxon>Magnoliopsida</taxon>
        <taxon>eudicotyledons</taxon>
        <taxon>Gunneridae</taxon>
        <taxon>Pentapetalae</taxon>
        <taxon>rosids</taxon>
        <taxon>malvids</taxon>
        <taxon>Malvales</taxon>
        <taxon>Malvaceae</taxon>
        <taxon>Malvoideae</taxon>
        <taxon>Hibiscus</taxon>
    </lineage>
</organism>
<dbReference type="Proteomes" id="UP001396334">
    <property type="component" value="Unassembled WGS sequence"/>
</dbReference>
<accession>A0ABR2QGW0</accession>
<comment type="caution">
    <text evidence="8">The sequence shown here is derived from an EMBL/GenBank/DDBJ whole genome shotgun (WGS) entry which is preliminary data.</text>
</comment>
<protein>
    <recommendedName>
        <fullName evidence="7">Reverse transcriptase RNase H-like domain-containing protein</fullName>
    </recommendedName>
</protein>
<dbReference type="InterPro" id="IPR043128">
    <property type="entry name" value="Rev_trsase/Diguanyl_cyclase"/>
</dbReference>
<evidence type="ECO:0000256" key="6">
    <source>
        <dbReference type="ARBA" id="ARBA00022918"/>
    </source>
</evidence>
<dbReference type="InterPro" id="IPR043502">
    <property type="entry name" value="DNA/RNA_pol_sf"/>
</dbReference>
<evidence type="ECO:0000313" key="8">
    <source>
        <dbReference type="EMBL" id="KAK8999911.1"/>
    </source>
</evidence>
<dbReference type="PANTHER" id="PTHR34072:SF59">
    <property type="entry name" value="CCHC-TYPE INTEGRASE"/>
    <property type="match status" value="1"/>
</dbReference>
<dbReference type="PANTHER" id="PTHR34072">
    <property type="entry name" value="ENZYMATIC POLYPROTEIN-RELATED"/>
    <property type="match status" value="1"/>
</dbReference>
<evidence type="ECO:0000256" key="3">
    <source>
        <dbReference type="ARBA" id="ARBA00022722"/>
    </source>
</evidence>
<keyword evidence="4" id="KW-0255">Endonuclease</keyword>
<sequence length="227" mass="26505">MVDPKKVQTILDWQPPRNVGEVRSFLGLASYYRRFVQGFSTIALPLTKLLRNDQPFQWSEDRQRSFNQLKQALTHAPVLVQPESGKEFTVYSDASHFGLGCVLMQGENVVSYVSRQLKPQELNYPTHNLELAVIVFALKIWRHYLYAEKCHMFTDHKSLKYLLTQKDLNLRQRRWMELLKDYDLVINYHPGKANIVADALSQKIMILVISENFQIYKRAQIIMSISS</sequence>